<dbReference type="GO" id="GO:0006508">
    <property type="term" value="P:proteolysis"/>
    <property type="evidence" value="ECO:0007669"/>
    <property type="project" value="UniProtKB-KW"/>
</dbReference>
<comment type="similarity">
    <text evidence="1">Belongs to the peptidase C40 family.</text>
</comment>
<evidence type="ECO:0000313" key="8">
    <source>
        <dbReference type="Proteomes" id="UP000199568"/>
    </source>
</evidence>
<evidence type="ECO:0000259" key="6">
    <source>
        <dbReference type="PROSITE" id="PS51935"/>
    </source>
</evidence>
<dbReference type="EMBL" id="FOHU01000001">
    <property type="protein sequence ID" value="SES75543.1"/>
    <property type="molecule type" value="Genomic_DNA"/>
</dbReference>
<organism evidence="7 8">
    <name type="scientific">Natronincola peptidivorans</name>
    <dbReference type="NCBI Taxonomy" id="426128"/>
    <lineage>
        <taxon>Bacteria</taxon>
        <taxon>Bacillati</taxon>
        <taxon>Bacillota</taxon>
        <taxon>Clostridia</taxon>
        <taxon>Peptostreptococcales</taxon>
        <taxon>Natronincolaceae</taxon>
        <taxon>Natronincola</taxon>
    </lineage>
</organism>
<dbReference type="Gene3D" id="3.90.1720.10">
    <property type="entry name" value="endopeptidase domain like (from Nostoc punctiforme)"/>
    <property type="match status" value="1"/>
</dbReference>
<dbReference type="Gene3D" id="2.30.30.40">
    <property type="entry name" value="SH3 Domains"/>
    <property type="match status" value="3"/>
</dbReference>
<gene>
    <name evidence="7" type="ORF">SAMN05660297_00514</name>
</gene>
<dbReference type="Proteomes" id="UP000199568">
    <property type="component" value="Unassembled WGS sequence"/>
</dbReference>
<keyword evidence="8" id="KW-1185">Reference proteome</keyword>
<dbReference type="InterPro" id="IPR003646">
    <property type="entry name" value="SH3-like_bac-type"/>
</dbReference>
<dbReference type="PROSITE" id="PS51781">
    <property type="entry name" value="SH3B"/>
    <property type="match status" value="1"/>
</dbReference>
<dbReference type="OrthoDB" id="9808890at2"/>
<keyword evidence="2" id="KW-0645">Protease</keyword>
<evidence type="ECO:0000256" key="2">
    <source>
        <dbReference type="ARBA" id="ARBA00022670"/>
    </source>
</evidence>
<dbReference type="PROSITE" id="PS51935">
    <property type="entry name" value="NLPC_P60"/>
    <property type="match status" value="1"/>
</dbReference>
<dbReference type="SUPFAM" id="SSF54001">
    <property type="entry name" value="Cysteine proteinases"/>
    <property type="match status" value="1"/>
</dbReference>
<dbReference type="InterPro" id="IPR000064">
    <property type="entry name" value="NLP_P60_dom"/>
</dbReference>
<evidence type="ECO:0000256" key="1">
    <source>
        <dbReference type="ARBA" id="ARBA00007074"/>
    </source>
</evidence>
<name>A0A1H9Z233_9FIRM</name>
<accession>A0A1H9Z233</accession>
<dbReference type="PANTHER" id="PTHR47053">
    <property type="entry name" value="MUREIN DD-ENDOPEPTIDASE MEPH-RELATED"/>
    <property type="match status" value="1"/>
</dbReference>
<dbReference type="InterPro" id="IPR051202">
    <property type="entry name" value="Peptidase_C40"/>
</dbReference>
<dbReference type="STRING" id="426128.SAMN05660297_00514"/>
<dbReference type="RefSeq" id="WP_090438787.1">
    <property type="nucleotide sequence ID" value="NZ_FOHU01000001.1"/>
</dbReference>
<dbReference type="SMART" id="SM00287">
    <property type="entry name" value="SH3b"/>
    <property type="match status" value="2"/>
</dbReference>
<evidence type="ECO:0000256" key="3">
    <source>
        <dbReference type="ARBA" id="ARBA00022801"/>
    </source>
</evidence>
<keyword evidence="4" id="KW-0788">Thiol protease</keyword>
<reference evidence="7 8" key="1">
    <citation type="submission" date="2016-10" db="EMBL/GenBank/DDBJ databases">
        <authorList>
            <person name="de Groot N.N."/>
        </authorList>
    </citation>
    <scope>NUCLEOTIDE SEQUENCE [LARGE SCALE GENOMIC DNA]</scope>
    <source>
        <strain evidence="7 8">DSM 18979</strain>
    </source>
</reference>
<dbReference type="GO" id="GO:0008234">
    <property type="term" value="F:cysteine-type peptidase activity"/>
    <property type="evidence" value="ECO:0007669"/>
    <property type="project" value="UniProtKB-KW"/>
</dbReference>
<dbReference type="Pfam" id="PF00877">
    <property type="entry name" value="NLPC_P60"/>
    <property type="match status" value="1"/>
</dbReference>
<evidence type="ECO:0000256" key="4">
    <source>
        <dbReference type="ARBA" id="ARBA00022807"/>
    </source>
</evidence>
<sequence>MKRLKISKIPVVLSIVLVIIFISTSTALADGKLAMVIANQGILREKPEVEGKVIQLPSIGTEVLIRETKNNWNKVVLVDNGVQGWMHEDFLAITGEESKPIKKGIVNVNNVLNLRSTPSTSGSILSQLRNGTELIVLNQANEWYEIQLKEGTKGFVHSDFILLIPNYPHGIIVENNSKIKEKANNESKTIITLSKNDDIYIKKYMDGWYNVLTKDFQEGWLKSDSVDLQINIGSPVSRSGTRSHPLSNIKEHTEKYLGKPYRYAATGPNNFDCSGFVYYVLNKYYPDYLRDKGIKLQRTSRDQATMGTPINKNELQIGDLVFFNNGRSSTISHVGIYIGNDEFIHSSSTNNRGIIISSLKDGPASWSYQSRYVSAVRL</sequence>
<evidence type="ECO:0000259" key="5">
    <source>
        <dbReference type="PROSITE" id="PS51781"/>
    </source>
</evidence>
<proteinExistence type="inferred from homology"/>
<protein>
    <submittedName>
        <fullName evidence="7">Cell wall-associated hydrolase, NlpC family</fullName>
    </submittedName>
</protein>
<keyword evidence="3 7" id="KW-0378">Hydrolase</keyword>
<dbReference type="Pfam" id="PF08239">
    <property type="entry name" value="SH3_3"/>
    <property type="match status" value="1"/>
</dbReference>
<dbReference type="AlphaFoldDB" id="A0A1H9Z233"/>
<evidence type="ECO:0000313" key="7">
    <source>
        <dbReference type="EMBL" id="SES75543.1"/>
    </source>
</evidence>
<feature type="domain" description="SH3b" evidence="5">
    <location>
        <begin position="101"/>
        <end position="165"/>
    </location>
</feature>
<dbReference type="InterPro" id="IPR038765">
    <property type="entry name" value="Papain-like_cys_pep_sf"/>
</dbReference>
<feature type="domain" description="NlpC/P60" evidence="6">
    <location>
        <begin position="243"/>
        <end position="378"/>
    </location>
</feature>
<dbReference type="PANTHER" id="PTHR47053:SF1">
    <property type="entry name" value="MUREIN DD-ENDOPEPTIDASE MEPH-RELATED"/>
    <property type="match status" value="1"/>
</dbReference>